<dbReference type="SUPFAM" id="SSF53098">
    <property type="entry name" value="Ribonuclease H-like"/>
    <property type="match status" value="1"/>
</dbReference>
<sequence>MEVSAKMVLPDVVIIETAAEGRESFPIVYDWKPRACSHCHTFRHDDALCSKRPRLNHMALRTQLQDGFTSREKGEPSHLSGQNPLKSVLKDHSELKSKQSTNKFFPLMVAEEEMDVEGNTQLMDAIQDDAEGSAPLNGSTAGSVAPFSQEVVLRESSFDNCLASTSAAPGRGCTRGGVPTSEETLNFGVSFHVALEAIGRFGSGLAPPSMHEISETCLQEENALRTLMVADEWTKSKWCNLRTGKQTERTILSVQFWKGVQQALHAGIPLVHVLRLVDGDEKPSMGYLYNAMDRAKEKIKENYQYRPLQYGPVIEVIEGRWSRQMSSDLYHAGFVLNPGVWFKTADRDAAVQTHMLRCVQAMAKMEPDPEESGPFSWGTIVRARDNTIPVNWWDKYGGEHMNNLDSLEDDNEWIMDVDGLVFQGARRRGKRPIIEEPEDEDDDDDEEDEVIPATQFQGQEGVESSDETRDVDNEIQEEDTDSDDNNGGHGGNDGGGTSYGYGTPLGGTHGGVFVTNAMDYLFK</sequence>
<dbReference type="PANTHER" id="PTHR32166:SF74">
    <property type="entry name" value="OS05G0256350 PROTEIN"/>
    <property type="match status" value="1"/>
</dbReference>
<accession>A0AAV9AND0</accession>
<dbReference type="PANTHER" id="PTHR32166">
    <property type="entry name" value="OSJNBA0013A04.12 PROTEIN"/>
    <property type="match status" value="1"/>
</dbReference>
<dbReference type="Proteomes" id="UP001179952">
    <property type="component" value="Unassembled WGS sequence"/>
</dbReference>
<evidence type="ECO:0000256" key="1">
    <source>
        <dbReference type="SAM" id="MobiDB-lite"/>
    </source>
</evidence>
<reference evidence="2" key="1">
    <citation type="journal article" date="2023" name="Nat. Commun.">
        <title>Diploid and tetraploid genomes of Acorus and the evolution of monocots.</title>
        <authorList>
            <person name="Ma L."/>
            <person name="Liu K.W."/>
            <person name="Li Z."/>
            <person name="Hsiao Y.Y."/>
            <person name="Qi Y."/>
            <person name="Fu T."/>
            <person name="Tang G.D."/>
            <person name="Zhang D."/>
            <person name="Sun W.H."/>
            <person name="Liu D.K."/>
            <person name="Li Y."/>
            <person name="Chen G.Z."/>
            <person name="Liu X.D."/>
            <person name="Liao X.Y."/>
            <person name="Jiang Y.T."/>
            <person name="Yu X."/>
            <person name="Hao Y."/>
            <person name="Huang J."/>
            <person name="Zhao X.W."/>
            <person name="Ke S."/>
            <person name="Chen Y.Y."/>
            <person name="Wu W.L."/>
            <person name="Hsu J.L."/>
            <person name="Lin Y.F."/>
            <person name="Huang M.D."/>
            <person name="Li C.Y."/>
            <person name="Huang L."/>
            <person name="Wang Z.W."/>
            <person name="Zhao X."/>
            <person name="Zhong W.Y."/>
            <person name="Peng D.H."/>
            <person name="Ahmad S."/>
            <person name="Lan S."/>
            <person name="Zhang J.S."/>
            <person name="Tsai W.C."/>
            <person name="Van de Peer Y."/>
            <person name="Liu Z.J."/>
        </authorList>
    </citation>
    <scope>NUCLEOTIDE SEQUENCE</scope>
    <source>
        <strain evidence="2">SCP</strain>
    </source>
</reference>
<feature type="compositionally biased region" description="Acidic residues" evidence="1">
    <location>
        <begin position="473"/>
        <end position="484"/>
    </location>
</feature>
<comment type="caution">
    <text evidence="2">The sequence shown here is derived from an EMBL/GenBank/DDBJ whole genome shotgun (WGS) entry which is preliminary data.</text>
</comment>
<keyword evidence="3" id="KW-1185">Reference proteome</keyword>
<feature type="region of interest" description="Disordered" evidence="1">
    <location>
        <begin position="453"/>
        <end position="505"/>
    </location>
</feature>
<name>A0AAV9AND0_ACOGR</name>
<feature type="compositionally biased region" description="Gly residues" evidence="1">
    <location>
        <begin position="487"/>
        <end position="505"/>
    </location>
</feature>
<evidence type="ECO:0000313" key="3">
    <source>
        <dbReference type="Proteomes" id="UP001179952"/>
    </source>
</evidence>
<feature type="region of interest" description="Disordered" evidence="1">
    <location>
        <begin position="65"/>
        <end position="85"/>
    </location>
</feature>
<protein>
    <submittedName>
        <fullName evidence="2">Uncharacterized protein</fullName>
    </submittedName>
</protein>
<reference evidence="2" key="2">
    <citation type="submission" date="2023-06" db="EMBL/GenBank/DDBJ databases">
        <authorList>
            <person name="Ma L."/>
            <person name="Liu K.-W."/>
            <person name="Li Z."/>
            <person name="Hsiao Y.-Y."/>
            <person name="Qi Y."/>
            <person name="Fu T."/>
            <person name="Tang G."/>
            <person name="Zhang D."/>
            <person name="Sun W.-H."/>
            <person name="Liu D.-K."/>
            <person name="Li Y."/>
            <person name="Chen G.-Z."/>
            <person name="Liu X.-D."/>
            <person name="Liao X.-Y."/>
            <person name="Jiang Y.-T."/>
            <person name="Yu X."/>
            <person name="Hao Y."/>
            <person name="Huang J."/>
            <person name="Zhao X.-W."/>
            <person name="Ke S."/>
            <person name="Chen Y.-Y."/>
            <person name="Wu W.-L."/>
            <person name="Hsu J.-L."/>
            <person name="Lin Y.-F."/>
            <person name="Huang M.-D."/>
            <person name="Li C.-Y."/>
            <person name="Huang L."/>
            <person name="Wang Z.-W."/>
            <person name="Zhao X."/>
            <person name="Zhong W.-Y."/>
            <person name="Peng D.-H."/>
            <person name="Ahmad S."/>
            <person name="Lan S."/>
            <person name="Zhang J.-S."/>
            <person name="Tsai W.-C."/>
            <person name="Van De Peer Y."/>
            <person name="Liu Z.-J."/>
        </authorList>
    </citation>
    <scope>NUCLEOTIDE SEQUENCE</scope>
    <source>
        <strain evidence="2">SCP</strain>
        <tissue evidence="2">Leaves</tissue>
    </source>
</reference>
<evidence type="ECO:0000313" key="2">
    <source>
        <dbReference type="EMBL" id="KAK1265567.1"/>
    </source>
</evidence>
<dbReference type="EMBL" id="JAUJYN010000008">
    <property type="protein sequence ID" value="KAK1265567.1"/>
    <property type="molecule type" value="Genomic_DNA"/>
</dbReference>
<proteinExistence type="predicted"/>
<dbReference type="AlphaFoldDB" id="A0AAV9AND0"/>
<dbReference type="InterPro" id="IPR012337">
    <property type="entry name" value="RNaseH-like_sf"/>
</dbReference>
<organism evidence="2 3">
    <name type="scientific">Acorus gramineus</name>
    <name type="common">Dwarf sweet flag</name>
    <dbReference type="NCBI Taxonomy" id="55184"/>
    <lineage>
        <taxon>Eukaryota</taxon>
        <taxon>Viridiplantae</taxon>
        <taxon>Streptophyta</taxon>
        <taxon>Embryophyta</taxon>
        <taxon>Tracheophyta</taxon>
        <taxon>Spermatophyta</taxon>
        <taxon>Magnoliopsida</taxon>
        <taxon>Liliopsida</taxon>
        <taxon>Acoraceae</taxon>
        <taxon>Acorus</taxon>
    </lineage>
</organism>
<gene>
    <name evidence="2" type="ORF">QJS04_geneDACA022438</name>
</gene>